<dbReference type="InterPro" id="IPR013783">
    <property type="entry name" value="Ig-like_fold"/>
</dbReference>
<dbReference type="InterPro" id="IPR007110">
    <property type="entry name" value="Ig-like_dom"/>
</dbReference>
<keyword evidence="4" id="KW-1185">Reference proteome</keyword>
<dbReference type="InterPro" id="IPR036179">
    <property type="entry name" value="Ig-like_dom_sf"/>
</dbReference>
<dbReference type="InterPro" id="IPR003599">
    <property type="entry name" value="Ig_sub"/>
</dbReference>
<dbReference type="Gene3D" id="2.60.40.10">
    <property type="entry name" value="Immunoglobulins"/>
    <property type="match status" value="2"/>
</dbReference>
<feature type="chain" id="PRO_5039579490" description="Ig-like domain-containing protein" evidence="1">
    <location>
        <begin position="24"/>
        <end position="404"/>
    </location>
</feature>
<name>A0A9D3RU36_ANGAN</name>
<dbReference type="EMBL" id="JAFIRN010000009">
    <property type="protein sequence ID" value="KAG5843030.1"/>
    <property type="molecule type" value="Genomic_DNA"/>
</dbReference>
<accession>A0A9D3RU36</accession>
<dbReference type="PROSITE" id="PS50835">
    <property type="entry name" value="IG_LIKE"/>
    <property type="match status" value="1"/>
</dbReference>
<dbReference type="SUPFAM" id="SSF48726">
    <property type="entry name" value="Immunoglobulin"/>
    <property type="match status" value="1"/>
</dbReference>
<proteinExistence type="predicted"/>
<dbReference type="Proteomes" id="UP001044222">
    <property type="component" value="Chromosome 9"/>
</dbReference>
<feature type="signal peptide" evidence="1">
    <location>
        <begin position="1"/>
        <end position="23"/>
    </location>
</feature>
<dbReference type="Pfam" id="PF07686">
    <property type="entry name" value="V-set"/>
    <property type="match status" value="1"/>
</dbReference>
<comment type="caution">
    <text evidence="3">The sequence shown here is derived from an EMBL/GenBank/DDBJ whole genome shotgun (WGS) entry which is preliminary data.</text>
</comment>
<dbReference type="SMART" id="SM00409">
    <property type="entry name" value="IG"/>
    <property type="match status" value="1"/>
</dbReference>
<evidence type="ECO:0000259" key="2">
    <source>
        <dbReference type="PROSITE" id="PS50835"/>
    </source>
</evidence>
<reference evidence="3" key="1">
    <citation type="submission" date="2021-01" db="EMBL/GenBank/DDBJ databases">
        <title>A chromosome-scale assembly of European eel, Anguilla anguilla.</title>
        <authorList>
            <person name="Henkel C."/>
            <person name="Jong-Raadsen S.A."/>
            <person name="Dufour S."/>
            <person name="Weltzien F.-A."/>
            <person name="Palstra A.P."/>
            <person name="Pelster B."/>
            <person name="Spaink H.P."/>
            <person name="Van Den Thillart G.E."/>
            <person name="Jansen H."/>
            <person name="Zahm M."/>
            <person name="Klopp C."/>
            <person name="Cedric C."/>
            <person name="Louis A."/>
            <person name="Berthelot C."/>
            <person name="Parey E."/>
            <person name="Roest Crollius H."/>
            <person name="Montfort J."/>
            <person name="Robinson-Rechavi M."/>
            <person name="Bucao C."/>
            <person name="Bouchez O."/>
            <person name="Gislard M."/>
            <person name="Lluch J."/>
            <person name="Milhes M."/>
            <person name="Lampietro C."/>
            <person name="Lopez Roques C."/>
            <person name="Donnadieu C."/>
            <person name="Braasch I."/>
            <person name="Desvignes T."/>
            <person name="Postlethwait J."/>
            <person name="Bobe J."/>
            <person name="Guiguen Y."/>
            <person name="Dirks R."/>
        </authorList>
    </citation>
    <scope>NUCLEOTIDE SEQUENCE</scope>
    <source>
        <strain evidence="3">Tag_6206</strain>
        <tissue evidence="3">Liver</tissue>
    </source>
</reference>
<feature type="domain" description="Ig-like" evidence="2">
    <location>
        <begin position="167"/>
        <end position="284"/>
    </location>
</feature>
<evidence type="ECO:0000313" key="4">
    <source>
        <dbReference type="Proteomes" id="UP001044222"/>
    </source>
</evidence>
<evidence type="ECO:0000313" key="3">
    <source>
        <dbReference type="EMBL" id="KAG5843030.1"/>
    </source>
</evidence>
<evidence type="ECO:0000256" key="1">
    <source>
        <dbReference type="SAM" id="SignalP"/>
    </source>
</evidence>
<dbReference type="AlphaFoldDB" id="A0A9D3RU36"/>
<keyword evidence="1" id="KW-0732">Signal</keyword>
<organism evidence="3 4">
    <name type="scientific">Anguilla anguilla</name>
    <name type="common">European freshwater eel</name>
    <name type="synonym">Muraena anguilla</name>
    <dbReference type="NCBI Taxonomy" id="7936"/>
    <lineage>
        <taxon>Eukaryota</taxon>
        <taxon>Metazoa</taxon>
        <taxon>Chordata</taxon>
        <taxon>Craniata</taxon>
        <taxon>Vertebrata</taxon>
        <taxon>Euteleostomi</taxon>
        <taxon>Actinopterygii</taxon>
        <taxon>Neopterygii</taxon>
        <taxon>Teleostei</taxon>
        <taxon>Anguilliformes</taxon>
        <taxon>Anguillidae</taxon>
        <taxon>Anguilla</taxon>
    </lineage>
</organism>
<dbReference type="InterPro" id="IPR013106">
    <property type="entry name" value="Ig_V-set"/>
</dbReference>
<protein>
    <recommendedName>
        <fullName evidence="2">Ig-like domain-containing protein</fullName>
    </recommendedName>
</protein>
<gene>
    <name evidence="3" type="ORF">ANANG_G00184170</name>
</gene>
<sequence>MTDIATIYKLSLIAFACAMQAYGATCPVLECWFVQEKSGRGGGFPAAMSQEKSLLYVGTDPDNTGTGTTKNPPADIDSARIYYVTDPGASLCSSSLRPPEGSVRKPQCEINPFLPQPAMVQWAAPLTESAHSPIYLQADWLSVSAQGLDGQLALSSVMRATTKTNKPSVIVSVYSRTVSVRARLGAPVVLDCGFWTEPSSPLSAVGFSVEWRYQFRGEGRLVLAYDGKNDRLAQTAEEGAELDIAALHQTGNASLILQEAQVRHSGTYICSVYLPYLLSQVSVNLEIEEPPSLSISPRPPGAGRVSGHKQAWDGTFTQSSWLEVGRGGEDLAGGGEVVCVGLHSGGARRARVPLSVIGARGPTVEDSIAMVAVALGLYGLIRIATWTLGMSGFAGRDPEAKKEK</sequence>